<organism evidence="2 3">
    <name type="scientific">Saccharopolyspora halophila</name>
    <dbReference type="NCBI Taxonomy" id="405551"/>
    <lineage>
        <taxon>Bacteria</taxon>
        <taxon>Bacillati</taxon>
        <taxon>Actinomycetota</taxon>
        <taxon>Actinomycetes</taxon>
        <taxon>Pseudonocardiales</taxon>
        <taxon>Pseudonocardiaceae</taxon>
        <taxon>Saccharopolyspora</taxon>
    </lineage>
</organism>
<name>A0ABN3FZ48_9PSEU</name>
<comment type="caution">
    <text evidence="2">The sequence shown here is derived from an EMBL/GenBank/DDBJ whole genome shotgun (WGS) entry which is preliminary data.</text>
</comment>
<evidence type="ECO:0000313" key="2">
    <source>
        <dbReference type="EMBL" id="GAA2340732.1"/>
    </source>
</evidence>
<evidence type="ECO:0000256" key="1">
    <source>
        <dbReference type="SAM" id="Phobius"/>
    </source>
</evidence>
<sequence length="248" mass="27436">MSNAWDIAMNIIASVITGSAVWLAGKALARRRLRRKQTFFGLGGGDECLVVVPRHASSDRLRSVHRNDAAALLELSPVLGDCRARPEVVFHDDVYQGMADKAEFCIGGPDANRRSEAHLRAFLPRVRVAGFEDQPDELTITVGGEDYPAETGRVEYVVLAKLVRREQERPVFLISGQSSISNRAAVRYLQEHQRELTRAHGLRGRFCLVLKVVESHAYGPRISELVRDATEEAFAAPEPAPEPEPAES</sequence>
<keyword evidence="1" id="KW-0472">Membrane</keyword>
<accession>A0ABN3FZ48</accession>
<evidence type="ECO:0008006" key="4">
    <source>
        <dbReference type="Google" id="ProtNLM"/>
    </source>
</evidence>
<gene>
    <name evidence="2" type="ORF">GCM10009854_16450</name>
</gene>
<dbReference type="Proteomes" id="UP001501218">
    <property type="component" value="Unassembled WGS sequence"/>
</dbReference>
<keyword evidence="1" id="KW-0812">Transmembrane</keyword>
<keyword evidence="1" id="KW-1133">Transmembrane helix</keyword>
<dbReference type="EMBL" id="BAAARA010000004">
    <property type="protein sequence ID" value="GAA2340732.1"/>
    <property type="molecule type" value="Genomic_DNA"/>
</dbReference>
<proteinExistence type="predicted"/>
<reference evidence="2 3" key="1">
    <citation type="journal article" date="2019" name="Int. J. Syst. Evol. Microbiol.">
        <title>The Global Catalogue of Microorganisms (GCM) 10K type strain sequencing project: providing services to taxonomists for standard genome sequencing and annotation.</title>
        <authorList>
            <consortium name="The Broad Institute Genomics Platform"/>
            <consortium name="The Broad Institute Genome Sequencing Center for Infectious Disease"/>
            <person name="Wu L."/>
            <person name="Ma J."/>
        </authorList>
    </citation>
    <scope>NUCLEOTIDE SEQUENCE [LARGE SCALE GENOMIC DNA]</scope>
    <source>
        <strain evidence="2 3">JCM 16221</strain>
    </source>
</reference>
<evidence type="ECO:0000313" key="3">
    <source>
        <dbReference type="Proteomes" id="UP001501218"/>
    </source>
</evidence>
<feature type="transmembrane region" description="Helical" evidence="1">
    <location>
        <begin position="7"/>
        <end position="29"/>
    </location>
</feature>
<keyword evidence="3" id="KW-1185">Reference proteome</keyword>
<protein>
    <recommendedName>
        <fullName evidence="4">Secreted protein</fullName>
    </recommendedName>
</protein>
<dbReference type="RefSeq" id="WP_344128420.1">
    <property type="nucleotide sequence ID" value="NZ_BAAARA010000004.1"/>
</dbReference>